<dbReference type="Proteomes" id="UP001493487">
    <property type="component" value="Unassembled WGS sequence"/>
</dbReference>
<dbReference type="InterPro" id="IPR020449">
    <property type="entry name" value="Tscrpt_reg_AraC-type_HTH"/>
</dbReference>
<keyword evidence="3" id="KW-0804">Transcription</keyword>
<name>A0ABV1KR51_9BACL</name>
<dbReference type="PANTHER" id="PTHR43280:SF2">
    <property type="entry name" value="HTH-TYPE TRANSCRIPTIONAL REGULATOR EXSA"/>
    <property type="match status" value="1"/>
</dbReference>
<dbReference type="SMART" id="SM00342">
    <property type="entry name" value="HTH_ARAC"/>
    <property type="match status" value="1"/>
</dbReference>
<keyword evidence="1" id="KW-0805">Transcription regulation</keyword>
<dbReference type="SUPFAM" id="SSF46689">
    <property type="entry name" value="Homeodomain-like"/>
    <property type="match status" value="2"/>
</dbReference>
<accession>A0ABV1KR51</accession>
<keyword evidence="2" id="KW-0238">DNA-binding</keyword>
<evidence type="ECO:0000313" key="5">
    <source>
        <dbReference type="EMBL" id="MEQ4482565.1"/>
    </source>
</evidence>
<evidence type="ECO:0000313" key="6">
    <source>
        <dbReference type="Proteomes" id="UP001493487"/>
    </source>
</evidence>
<gene>
    <name evidence="5" type="ORF">QJS35_09180</name>
</gene>
<dbReference type="PRINTS" id="PR00032">
    <property type="entry name" value="HTHARAC"/>
</dbReference>
<dbReference type="InterPro" id="IPR009057">
    <property type="entry name" value="Homeodomain-like_sf"/>
</dbReference>
<keyword evidence="6" id="KW-1185">Reference proteome</keyword>
<reference evidence="5 6" key="1">
    <citation type="journal article" date="2023" name="Genome Announc.">
        <title>Pan-Genome Analyses of the Genus Cohnella and Proposal of the Novel Species Cohnella silvisoli sp. nov., Isolated from Forest Soil.</title>
        <authorList>
            <person name="Wang C."/>
            <person name="Mao L."/>
            <person name="Bao G."/>
            <person name="Zhu H."/>
        </authorList>
    </citation>
    <scope>NUCLEOTIDE SEQUENCE [LARGE SCALE GENOMIC DNA]</scope>
    <source>
        <strain evidence="5 6">NL03-T5-1</strain>
    </source>
</reference>
<organism evidence="5 6">
    <name type="scientific">Cohnella silvisoli</name>
    <dbReference type="NCBI Taxonomy" id="2873699"/>
    <lineage>
        <taxon>Bacteria</taxon>
        <taxon>Bacillati</taxon>
        <taxon>Bacillota</taxon>
        <taxon>Bacilli</taxon>
        <taxon>Bacillales</taxon>
        <taxon>Paenibacillaceae</taxon>
        <taxon>Cohnella</taxon>
    </lineage>
</organism>
<evidence type="ECO:0000256" key="2">
    <source>
        <dbReference type="ARBA" id="ARBA00023125"/>
    </source>
</evidence>
<dbReference type="EMBL" id="JASKHM010000004">
    <property type="protein sequence ID" value="MEQ4482565.1"/>
    <property type="molecule type" value="Genomic_DNA"/>
</dbReference>
<evidence type="ECO:0000256" key="3">
    <source>
        <dbReference type="ARBA" id="ARBA00023163"/>
    </source>
</evidence>
<protein>
    <submittedName>
        <fullName evidence="5">AraC family transcriptional regulator</fullName>
    </submittedName>
</protein>
<dbReference type="RefSeq" id="WP_232184697.1">
    <property type="nucleotide sequence ID" value="NZ_JAIOAP010000003.1"/>
</dbReference>
<proteinExistence type="predicted"/>
<evidence type="ECO:0000256" key="1">
    <source>
        <dbReference type="ARBA" id="ARBA00023015"/>
    </source>
</evidence>
<comment type="caution">
    <text evidence="5">The sequence shown here is derived from an EMBL/GenBank/DDBJ whole genome shotgun (WGS) entry which is preliminary data.</text>
</comment>
<evidence type="ECO:0000259" key="4">
    <source>
        <dbReference type="PROSITE" id="PS01124"/>
    </source>
</evidence>
<feature type="domain" description="HTH araC/xylS-type" evidence="4">
    <location>
        <begin position="23"/>
        <end position="121"/>
    </location>
</feature>
<sequence length="133" mass="15724">MNDQVDVFLFSAGSPNKSVEVIRRIKSYIDAHCEADLSLQTVADQFGIDKYRLSREFKQEFDENYWHCVTRIRMEQAASFLKETNWKNSKIAERTGYADESHFSRAFKKHYGISPKDYRTTKDKIQKDEIRND</sequence>
<dbReference type="PANTHER" id="PTHR43280">
    <property type="entry name" value="ARAC-FAMILY TRANSCRIPTIONAL REGULATOR"/>
    <property type="match status" value="1"/>
</dbReference>
<dbReference type="Pfam" id="PF12833">
    <property type="entry name" value="HTH_18"/>
    <property type="match status" value="1"/>
</dbReference>
<dbReference type="InterPro" id="IPR018060">
    <property type="entry name" value="HTH_AraC"/>
</dbReference>
<dbReference type="PROSITE" id="PS01124">
    <property type="entry name" value="HTH_ARAC_FAMILY_2"/>
    <property type="match status" value="1"/>
</dbReference>
<dbReference type="Gene3D" id="1.10.10.60">
    <property type="entry name" value="Homeodomain-like"/>
    <property type="match status" value="2"/>
</dbReference>